<dbReference type="InterPro" id="IPR013324">
    <property type="entry name" value="RNA_pol_sigma_r3/r4-like"/>
</dbReference>
<evidence type="ECO:0000313" key="8">
    <source>
        <dbReference type="Proteomes" id="UP000659124"/>
    </source>
</evidence>
<evidence type="ECO:0000256" key="4">
    <source>
        <dbReference type="ARBA" id="ARBA00023163"/>
    </source>
</evidence>
<dbReference type="PANTHER" id="PTHR43133:SF46">
    <property type="entry name" value="RNA POLYMERASE SIGMA-70 FACTOR ECF SUBFAMILY"/>
    <property type="match status" value="1"/>
</dbReference>
<name>A0ABR7TX39_9BACT</name>
<dbReference type="Gene3D" id="1.10.1740.10">
    <property type="match status" value="1"/>
</dbReference>
<evidence type="ECO:0000256" key="2">
    <source>
        <dbReference type="ARBA" id="ARBA00023015"/>
    </source>
</evidence>
<dbReference type="EMBL" id="JACVFC010000007">
    <property type="protein sequence ID" value="MBC9935045.1"/>
    <property type="molecule type" value="Genomic_DNA"/>
</dbReference>
<dbReference type="RefSeq" id="WP_188092138.1">
    <property type="nucleotide sequence ID" value="NZ_JACVFC010000007.1"/>
</dbReference>
<dbReference type="Pfam" id="PF04542">
    <property type="entry name" value="Sigma70_r2"/>
    <property type="match status" value="1"/>
</dbReference>
<dbReference type="InterPro" id="IPR013249">
    <property type="entry name" value="RNA_pol_sigma70_r4_t2"/>
</dbReference>
<keyword evidence="4" id="KW-0804">Transcription</keyword>
<dbReference type="SUPFAM" id="SSF88659">
    <property type="entry name" value="Sigma3 and sigma4 domains of RNA polymerase sigma factors"/>
    <property type="match status" value="1"/>
</dbReference>
<reference evidence="7 8" key="1">
    <citation type="submission" date="2020-09" db="EMBL/GenBank/DDBJ databases">
        <title>Genome sequences of type strains of Chitinophaga qingshengii and Chitinophaga varians.</title>
        <authorList>
            <person name="Kittiwongwattana C."/>
        </authorList>
    </citation>
    <scope>NUCLEOTIDE SEQUENCE [LARGE SCALE GENOMIC DNA]</scope>
    <source>
        <strain evidence="7 8">JCM 30026</strain>
    </source>
</reference>
<evidence type="ECO:0000259" key="5">
    <source>
        <dbReference type="Pfam" id="PF04542"/>
    </source>
</evidence>
<keyword evidence="2" id="KW-0805">Transcription regulation</keyword>
<dbReference type="InterPro" id="IPR014284">
    <property type="entry name" value="RNA_pol_sigma-70_dom"/>
</dbReference>
<dbReference type="InterPro" id="IPR013325">
    <property type="entry name" value="RNA_pol_sigma_r2"/>
</dbReference>
<keyword evidence="3" id="KW-0731">Sigma factor</keyword>
<dbReference type="Proteomes" id="UP000659124">
    <property type="component" value="Unassembled WGS sequence"/>
</dbReference>
<dbReference type="Gene3D" id="1.10.10.10">
    <property type="entry name" value="Winged helix-like DNA-binding domain superfamily/Winged helix DNA-binding domain"/>
    <property type="match status" value="1"/>
</dbReference>
<dbReference type="InterPro" id="IPR036388">
    <property type="entry name" value="WH-like_DNA-bd_sf"/>
</dbReference>
<comment type="similarity">
    <text evidence="1">Belongs to the sigma-70 factor family. ECF subfamily.</text>
</comment>
<feature type="domain" description="RNA polymerase sigma factor 70 region 4 type 2" evidence="6">
    <location>
        <begin position="112"/>
        <end position="157"/>
    </location>
</feature>
<evidence type="ECO:0000313" key="7">
    <source>
        <dbReference type="EMBL" id="MBC9935045.1"/>
    </source>
</evidence>
<evidence type="ECO:0000256" key="3">
    <source>
        <dbReference type="ARBA" id="ARBA00023082"/>
    </source>
</evidence>
<dbReference type="Pfam" id="PF08281">
    <property type="entry name" value="Sigma70_r4_2"/>
    <property type="match status" value="1"/>
</dbReference>
<proteinExistence type="inferred from homology"/>
<protein>
    <submittedName>
        <fullName evidence="7">Sigma-70 family RNA polymerase sigma factor</fullName>
    </submittedName>
</protein>
<keyword evidence="8" id="KW-1185">Reference proteome</keyword>
<gene>
    <name evidence="7" type="ORF">ICL07_32000</name>
</gene>
<sequence>MTTFLHKAEVAAFDSVYAQYHQAVFKNICKLVLQPEAAEDILQEVFLALWNNRHKLALTNDAARWLFVVSYNKSIQYLKTAAREKTILAAHPELPVATEDDCSALLKDLQLDLISDAIEKLSPRKKMIFQLCRLEGKSLQEAAVILGISTHTAKEYLKASSTFIKTYIAAHQATTPVAGLLFLSIYFQY</sequence>
<dbReference type="SUPFAM" id="SSF88946">
    <property type="entry name" value="Sigma2 domain of RNA polymerase sigma factors"/>
    <property type="match status" value="1"/>
</dbReference>
<accession>A0ABR7TX39</accession>
<dbReference type="PANTHER" id="PTHR43133">
    <property type="entry name" value="RNA POLYMERASE ECF-TYPE SIGMA FACTO"/>
    <property type="match status" value="1"/>
</dbReference>
<organism evidence="7 8">
    <name type="scientific">Chitinophaga qingshengii</name>
    <dbReference type="NCBI Taxonomy" id="1569794"/>
    <lineage>
        <taxon>Bacteria</taxon>
        <taxon>Pseudomonadati</taxon>
        <taxon>Bacteroidota</taxon>
        <taxon>Chitinophagia</taxon>
        <taxon>Chitinophagales</taxon>
        <taxon>Chitinophagaceae</taxon>
        <taxon>Chitinophaga</taxon>
    </lineage>
</organism>
<dbReference type="InterPro" id="IPR007627">
    <property type="entry name" value="RNA_pol_sigma70_r2"/>
</dbReference>
<feature type="domain" description="RNA polymerase sigma-70 region 2" evidence="5">
    <location>
        <begin position="17"/>
        <end position="83"/>
    </location>
</feature>
<dbReference type="InterPro" id="IPR039425">
    <property type="entry name" value="RNA_pol_sigma-70-like"/>
</dbReference>
<evidence type="ECO:0000256" key="1">
    <source>
        <dbReference type="ARBA" id="ARBA00010641"/>
    </source>
</evidence>
<evidence type="ECO:0000259" key="6">
    <source>
        <dbReference type="Pfam" id="PF08281"/>
    </source>
</evidence>
<dbReference type="NCBIfam" id="TIGR02937">
    <property type="entry name" value="sigma70-ECF"/>
    <property type="match status" value="1"/>
</dbReference>
<comment type="caution">
    <text evidence="7">The sequence shown here is derived from an EMBL/GenBank/DDBJ whole genome shotgun (WGS) entry which is preliminary data.</text>
</comment>